<organism evidence="1 2">
    <name type="scientific">Janthinobacterium agaricidamnosum NBRC 102515 = DSM 9628</name>
    <dbReference type="NCBI Taxonomy" id="1349767"/>
    <lineage>
        <taxon>Bacteria</taxon>
        <taxon>Pseudomonadati</taxon>
        <taxon>Pseudomonadota</taxon>
        <taxon>Betaproteobacteria</taxon>
        <taxon>Burkholderiales</taxon>
        <taxon>Oxalobacteraceae</taxon>
        <taxon>Janthinobacterium</taxon>
    </lineage>
</organism>
<keyword evidence="2" id="KW-1185">Reference proteome</keyword>
<dbReference type="HOGENOM" id="CLU_3311058_0_0_4"/>
<gene>
    <name evidence="1" type="ORF">GJA_895</name>
</gene>
<sequence>MTKCNNRQSTINYLNFKQNSFIFYNLIWCFHFSDHIKKS</sequence>
<protein>
    <submittedName>
        <fullName evidence="1">Uncharacterized protein</fullName>
    </submittedName>
</protein>
<dbReference type="EMBL" id="HG322949">
    <property type="protein sequence ID" value="CDG81551.1"/>
    <property type="molecule type" value="Genomic_DNA"/>
</dbReference>
<reference evidence="1 2" key="1">
    <citation type="journal article" date="2015" name="Genome Announc.">
        <title>Genome Sequence of Mushroom Soft-Rot Pathogen Janthinobacterium agaricidamnosum.</title>
        <authorList>
            <person name="Graupner K."/>
            <person name="Lackner G."/>
            <person name="Hertweck C."/>
        </authorList>
    </citation>
    <scope>NUCLEOTIDE SEQUENCE [LARGE SCALE GENOMIC DNA]</scope>
    <source>
        <strain evidence="2">NBRC 102515 / DSM 9628</strain>
    </source>
</reference>
<proteinExistence type="predicted"/>
<evidence type="ECO:0000313" key="2">
    <source>
        <dbReference type="Proteomes" id="UP000027604"/>
    </source>
</evidence>
<dbReference type="Proteomes" id="UP000027604">
    <property type="component" value="Chromosome I"/>
</dbReference>
<name>W0V105_9BURK</name>
<dbReference type="KEGG" id="jag:GJA_895"/>
<accession>W0V105</accession>
<evidence type="ECO:0000313" key="1">
    <source>
        <dbReference type="EMBL" id="CDG81551.1"/>
    </source>
</evidence>
<dbReference type="AlphaFoldDB" id="W0V105"/>